<evidence type="ECO:0000259" key="7">
    <source>
        <dbReference type="PROSITE" id="PS50850"/>
    </source>
</evidence>
<name>A0ABW1ZKV2_9DEIO</name>
<dbReference type="Gene3D" id="1.20.1250.20">
    <property type="entry name" value="MFS general substrate transporter like domains"/>
    <property type="match status" value="1"/>
</dbReference>
<keyword evidence="5 6" id="KW-0472">Membrane</keyword>
<organism evidence="8 9">
    <name type="scientific">Deinococcus multiflagellatus</name>
    <dbReference type="NCBI Taxonomy" id="1656887"/>
    <lineage>
        <taxon>Bacteria</taxon>
        <taxon>Thermotogati</taxon>
        <taxon>Deinococcota</taxon>
        <taxon>Deinococci</taxon>
        <taxon>Deinococcales</taxon>
        <taxon>Deinococcaceae</taxon>
        <taxon>Deinococcus</taxon>
    </lineage>
</organism>
<dbReference type="InterPro" id="IPR020846">
    <property type="entry name" value="MFS_dom"/>
</dbReference>
<keyword evidence="3 6" id="KW-0812">Transmembrane</keyword>
<keyword evidence="4 6" id="KW-1133">Transmembrane helix</keyword>
<dbReference type="InterPro" id="IPR001958">
    <property type="entry name" value="Tet-R_TetA/multi-R_MdtG-like"/>
</dbReference>
<dbReference type="InterPro" id="IPR011701">
    <property type="entry name" value="MFS"/>
</dbReference>
<feature type="transmembrane region" description="Helical" evidence="6">
    <location>
        <begin position="47"/>
        <end position="68"/>
    </location>
</feature>
<accession>A0ABW1ZKV2</accession>
<gene>
    <name evidence="8" type="ORF">ACFP90_14345</name>
</gene>
<feature type="transmembrane region" description="Helical" evidence="6">
    <location>
        <begin position="137"/>
        <end position="156"/>
    </location>
</feature>
<feature type="domain" description="Major facilitator superfamily (MFS) profile" evidence="7">
    <location>
        <begin position="10"/>
        <end position="203"/>
    </location>
</feature>
<evidence type="ECO:0000256" key="2">
    <source>
        <dbReference type="ARBA" id="ARBA00022448"/>
    </source>
</evidence>
<feature type="transmembrane region" description="Helical" evidence="6">
    <location>
        <begin position="12"/>
        <end position="35"/>
    </location>
</feature>
<evidence type="ECO:0000313" key="9">
    <source>
        <dbReference type="Proteomes" id="UP001596317"/>
    </source>
</evidence>
<comment type="caution">
    <text evidence="8">The sequence shown here is derived from an EMBL/GenBank/DDBJ whole genome shotgun (WGS) entry which is preliminary data.</text>
</comment>
<dbReference type="PANTHER" id="PTHR23504:SF15">
    <property type="entry name" value="MAJOR FACILITATOR SUPERFAMILY (MFS) PROFILE DOMAIN-CONTAINING PROTEIN"/>
    <property type="match status" value="1"/>
</dbReference>
<evidence type="ECO:0000256" key="3">
    <source>
        <dbReference type="ARBA" id="ARBA00022692"/>
    </source>
</evidence>
<dbReference type="InterPro" id="IPR036259">
    <property type="entry name" value="MFS_trans_sf"/>
</dbReference>
<dbReference type="SUPFAM" id="SSF103473">
    <property type="entry name" value="MFS general substrate transporter"/>
    <property type="match status" value="1"/>
</dbReference>
<reference evidence="9" key="1">
    <citation type="journal article" date="2019" name="Int. J. Syst. Evol. Microbiol.">
        <title>The Global Catalogue of Microorganisms (GCM) 10K type strain sequencing project: providing services to taxonomists for standard genome sequencing and annotation.</title>
        <authorList>
            <consortium name="The Broad Institute Genomics Platform"/>
            <consortium name="The Broad Institute Genome Sequencing Center for Infectious Disease"/>
            <person name="Wu L."/>
            <person name="Ma J."/>
        </authorList>
    </citation>
    <scope>NUCLEOTIDE SEQUENCE [LARGE SCALE GENOMIC DNA]</scope>
    <source>
        <strain evidence="9">CCUG 63830</strain>
    </source>
</reference>
<feature type="transmembrane region" description="Helical" evidence="6">
    <location>
        <begin position="105"/>
        <end position="125"/>
    </location>
</feature>
<protein>
    <submittedName>
        <fullName evidence="8">MFS transporter</fullName>
    </submittedName>
</protein>
<evidence type="ECO:0000256" key="1">
    <source>
        <dbReference type="ARBA" id="ARBA00004141"/>
    </source>
</evidence>
<feature type="transmembrane region" description="Helical" evidence="6">
    <location>
        <begin position="80"/>
        <end position="99"/>
    </location>
</feature>
<evidence type="ECO:0000256" key="6">
    <source>
        <dbReference type="SAM" id="Phobius"/>
    </source>
</evidence>
<evidence type="ECO:0000256" key="4">
    <source>
        <dbReference type="ARBA" id="ARBA00022989"/>
    </source>
</evidence>
<dbReference type="PANTHER" id="PTHR23504">
    <property type="entry name" value="MAJOR FACILITATOR SUPERFAMILY DOMAIN-CONTAINING PROTEIN 10"/>
    <property type="match status" value="1"/>
</dbReference>
<evidence type="ECO:0000256" key="5">
    <source>
        <dbReference type="ARBA" id="ARBA00023136"/>
    </source>
</evidence>
<dbReference type="Pfam" id="PF07690">
    <property type="entry name" value="MFS_1"/>
    <property type="match status" value="1"/>
</dbReference>
<dbReference type="PROSITE" id="PS50850">
    <property type="entry name" value="MFS"/>
    <property type="match status" value="1"/>
</dbReference>
<dbReference type="Proteomes" id="UP001596317">
    <property type="component" value="Unassembled WGS sequence"/>
</dbReference>
<comment type="subcellular location">
    <subcellularLocation>
        <location evidence="1">Membrane</location>
        <topology evidence="1">Multi-pass membrane protein</topology>
    </subcellularLocation>
</comment>
<keyword evidence="2" id="KW-0813">Transport</keyword>
<dbReference type="RefSeq" id="WP_380056840.1">
    <property type="nucleotide sequence ID" value="NZ_JBHSWB010000001.1"/>
</dbReference>
<proteinExistence type="predicted"/>
<dbReference type="EMBL" id="JBHSWB010000001">
    <property type="protein sequence ID" value="MFC6661391.1"/>
    <property type="molecule type" value="Genomic_DNA"/>
</dbReference>
<sequence length="203" mass="21002">MTGSSSPRTPLLFLLSTAFLFSIGMTLVFPVLPFIVMQYVPNEHQQAGVIGLLTAVFALLSFFSAPVMGALSDTYGRKPVLIASLLGSAVGYVLFGIGGSLAMLFLGRAIDGLTAGGMSAMFGYIADHTSKAERGKVFGQIGATVGAGFIIGPAIGGLLSHVSLSAPMYAAAAVCLLNSLWGRWPCANTALPAPSARRSMPRT</sequence>
<evidence type="ECO:0000313" key="8">
    <source>
        <dbReference type="EMBL" id="MFC6661391.1"/>
    </source>
</evidence>
<keyword evidence="9" id="KW-1185">Reference proteome</keyword>
<dbReference type="PRINTS" id="PR01035">
    <property type="entry name" value="TCRTETA"/>
</dbReference>